<dbReference type="SUPFAM" id="SSF46785">
    <property type="entry name" value="Winged helix' DNA-binding domain"/>
    <property type="match status" value="1"/>
</dbReference>
<dbReference type="RefSeq" id="WP_008525862.1">
    <property type="nucleotide sequence ID" value="NC_021921.1"/>
</dbReference>
<reference evidence="2 3" key="2">
    <citation type="journal article" date="2013" name="PLoS ONE">
        <title>INDIGO - INtegrated Data Warehouse of MIcrobial GenOmes with Examples from the Red Sea Extremophiles.</title>
        <authorList>
            <person name="Alam I."/>
            <person name="Antunes A."/>
            <person name="Kamau A.A."/>
            <person name="Ba Alawi W."/>
            <person name="Kalkatawi M."/>
            <person name="Stingl U."/>
            <person name="Bajic V.B."/>
        </authorList>
    </citation>
    <scope>NUCLEOTIDE SEQUENCE [LARGE SCALE GENOMIC DNA]</scope>
    <source>
        <strain evidence="2 3">SARL4B</strain>
    </source>
</reference>
<dbReference type="KEGG" id="hti:HTIA_1462"/>
<evidence type="ECO:0000313" key="3">
    <source>
        <dbReference type="Proteomes" id="UP000003861"/>
    </source>
</evidence>
<sequence length="134" mass="15031">MTTNTLHITVESTTSFFEAAVEDVRRLETDEQVDDKYVLSLPDEEALDRVLSAKNLELVRTIATQEPDSVRELARLVDRDIKNVSTALNQLEALGLVELEEVGRSKKPTVWYDHVEIDIQIGPDEADDPDAVPV</sequence>
<evidence type="ECO:0000313" key="1">
    <source>
        <dbReference type="EMBL" id="CCQ33589.1"/>
    </source>
</evidence>
<evidence type="ECO:0000313" key="2">
    <source>
        <dbReference type="EMBL" id="ERJ05475.1"/>
    </source>
</evidence>
<reference evidence="1 4" key="3">
    <citation type="journal article" date="2014" name="Environ. Microbiol.">
        <title>Halorhabdus tiamatea: proteogenomics and glycosidase activity measurements identify the first cultivated euryarchaeon from a deep-sea anoxic brine lake as potential polysaccharide degrader.</title>
        <authorList>
            <person name="Werner J."/>
            <person name="Ferrer M."/>
            <person name="Michel G."/>
            <person name="Mann A.J."/>
            <person name="Huang S."/>
            <person name="Juarez S."/>
            <person name="Ciordia S."/>
            <person name="Albar J.P."/>
            <person name="Alcaide M."/>
            <person name="La Cono V."/>
            <person name="Yakimov M.M."/>
            <person name="Antunes A."/>
            <person name="Taborda M."/>
            <person name="Da Costa M.S."/>
            <person name="Amann R.I."/>
            <person name="Gloeckner F.O."/>
            <person name="Golyshina O.V."/>
            <person name="Golyshin P.N."/>
            <person name="Teeling H."/>
        </authorList>
    </citation>
    <scope>NUCLEOTIDE SEQUENCE [LARGE SCALE GENOMIC DNA]</scope>
    <source>
        <strain evidence="4">SARL4B</strain>
        <strain evidence="1">Type strain: SARL4B</strain>
    </source>
</reference>
<proteinExistence type="predicted"/>
<reference evidence="2 3" key="1">
    <citation type="journal article" date="2011" name="J. Bacteriol.">
        <title>Genome sequence of Halorhabdus tiamatea, the first archaeon isolated from a deep-sea anoxic brine lake.</title>
        <authorList>
            <person name="Antunes A."/>
            <person name="Alam I."/>
            <person name="Bajic V.B."/>
            <person name="Stingl U."/>
        </authorList>
    </citation>
    <scope>NUCLEOTIDE SEQUENCE [LARGE SCALE GENOMIC DNA]</scope>
    <source>
        <strain evidence="2 3">SARL4B</strain>
    </source>
</reference>
<dbReference type="EMBL" id="AFNT02000032">
    <property type="protein sequence ID" value="ERJ05475.1"/>
    <property type="molecule type" value="Genomic_DNA"/>
</dbReference>
<dbReference type="STRING" id="1033806.HTIA_1462"/>
<dbReference type="Proteomes" id="UP000015381">
    <property type="component" value="Chromosome I"/>
</dbReference>
<dbReference type="OrthoDB" id="325082at2157"/>
<keyword evidence="4" id="KW-1185">Reference proteome</keyword>
<gene>
    <name evidence="2" type="ORF">HLRTI_002547</name>
    <name evidence="1" type="ORF">HTIA_1462</name>
</gene>
<dbReference type="EMBL" id="HF571520">
    <property type="protein sequence ID" value="CCQ33589.1"/>
    <property type="molecule type" value="Genomic_DNA"/>
</dbReference>
<dbReference type="GeneID" id="23799983"/>
<dbReference type="InterPro" id="IPR036388">
    <property type="entry name" value="WH-like_DNA-bd_sf"/>
</dbReference>
<dbReference type="Pfam" id="PF25212">
    <property type="entry name" value="HVO_A0114"/>
    <property type="match status" value="1"/>
</dbReference>
<dbReference type="AlphaFoldDB" id="F7PLH1"/>
<dbReference type="Gene3D" id="1.10.10.10">
    <property type="entry name" value="Winged helix-like DNA-binding domain superfamily/Winged helix DNA-binding domain"/>
    <property type="match status" value="1"/>
</dbReference>
<dbReference type="Proteomes" id="UP000003861">
    <property type="component" value="Unassembled WGS sequence"/>
</dbReference>
<dbReference type="InterPro" id="IPR036390">
    <property type="entry name" value="WH_DNA-bd_sf"/>
</dbReference>
<evidence type="ECO:0000313" key="4">
    <source>
        <dbReference type="Proteomes" id="UP000015381"/>
    </source>
</evidence>
<dbReference type="HOGENOM" id="CLU_130787_0_1_2"/>
<organism evidence="2 3">
    <name type="scientific">Halorhabdus tiamatea SARL4B</name>
    <dbReference type="NCBI Taxonomy" id="1033806"/>
    <lineage>
        <taxon>Archaea</taxon>
        <taxon>Methanobacteriati</taxon>
        <taxon>Methanobacteriota</taxon>
        <taxon>Stenosarchaea group</taxon>
        <taxon>Halobacteria</taxon>
        <taxon>Halobacteriales</taxon>
        <taxon>Haloarculaceae</taxon>
        <taxon>Halorhabdus</taxon>
    </lineage>
</organism>
<protein>
    <submittedName>
        <fullName evidence="2">Uncharacterized protein</fullName>
    </submittedName>
</protein>
<accession>F7PLH1</accession>
<dbReference type="eggNOG" id="arCOG02756">
    <property type="taxonomic scope" value="Archaea"/>
</dbReference>
<name>F7PLH1_9EURY</name>